<dbReference type="GO" id="GO:0004175">
    <property type="term" value="F:endopeptidase activity"/>
    <property type="evidence" value="ECO:0007669"/>
    <property type="project" value="UniProtKB-ARBA"/>
</dbReference>
<feature type="transmembrane region" description="Helical" evidence="2">
    <location>
        <begin position="141"/>
        <end position="164"/>
    </location>
</feature>
<proteinExistence type="predicted"/>
<feature type="region of interest" description="Disordered" evidence="1">
    <location>
        <begin position="1"/>
        <end position="24"/>
    </location>
</feature>
<dbReference type="PATRIC" id="fig|1653479.3.peg.3636"/>
<dbReference type="AlphaFoldDB" id="A0A143QNX1"/>
<dbReference type="PANTHER" id="PTHR43592:SF15">
    <property type="entry name" value="CAAX AMINO TERMINAL PROTEASE FAMILY PROTEIN"/>
    <property type="match status" value="1"/>
</dbReference>
<feature type="transmembrane region" description="Helical" evidence="2">
    <location>
        <begin position="247"/>
        <end position="263"/>
    </location>
</feature>
<keyword evidence="2" id="KW-1133">Transmembrane helix</keyword>
<sequence>MVDPRQGPDRFDADQFGRTPGGAGEFDVNRPSWAGMAPMNHVQQQGSGLSETYWRAEAAAEERRPGQRWGLPAAALVLGLNLAGFLLLGLVVSSESSPLFVVGIMIPSLLAAGLAVAVTMSRGNGPVVDFGLPRSVHELVGHIRSGLAWGGVALVGGVLLALVLLSRIDFQDQAPLGGMADIAMGWKVVFAVWIWIGAPICEETMFRGMLWGALEKRTRPMPMAWLGNRWVVLVITAVMFAIWHREWWRFIVLLWGGLAIGIARMRSGSIVASTTAHSVNNTFPALVILLA</sequence>
<evidence type="ECO:0000313" key="5">
    <source>
        <dbReference type="Proteomes" id="UP000076038"/>
    </source>
</evidence>
<feature type="compositionally biased region" description="Basic and acidic residues" evidence="1">
    <location>
        <begin position="1"/>
        <end position="15"/>
    </location>
</feature>
<gene>
    <name evidence="4" type="ORF">A3Q41_03587</name>
</gene>
<evidence type="ECO:0000256" key="1">
    <source>
        <dbReference type="SAM" id="MobiDB-lite"/>
    </source>
</evidence>
<feature type="transmembrane region" description="Helical" evidence="2">
    <location>
        <begin position="99"/>
        <end position="120"/>
    </location>
</feature>
<dbReference type="KEGG" id="rhs:A3Q41_03587"/>
<feature type="transmembrane region" description="Helical" evidence="2">
    <location>
        <begin position="184"/>
        <end position="201"/>
    </location>
</feature>
<dbReference type="InterPro" id="IPR003675">
    <property type="entry name" value="Rce1/LyrA-like_dom"/>
</dbReference>
<keyword evidence="2" id="KW-0472">Membrane</keyword>
<dbReference type="RefSeq" id="WP_080966221.1">
    <property type="nucleotide sequence ID" value="NZ_CP015220.1"/>
</dbReference>
<feature type="domain" description="CAAX prenyl protease 2/Lysostaphin resistance protein A-like" evidence="3">
    <location>
        <begin position="186"/>
        <end position="283"/>
    </location>
</feature>
<keyword evidence="2" id="KW-0812">Transmembrane</keyword>
<dbReference type="Pfam" id="PF02517">
    <property type="entry name" value="Rce1-like"/>
    <property type="match status" value="1"/>
</dbReference>
<reference evidence="5" key="2">
    <citation type="submission" date="2016-04" db="EMBL/GenBank/DDBJ databases">
        <title>Complete Genome and Plasmid Sequences for Rhodococcus fascians D188 and Draft Sequences for Rhodococcus spp. Isolates PBTS 1 and PBTS 2.</title>
        <authorList>
            <person name="Stamer R."/>
            <person name="Vereecke D."/>
            <person name="Zhang Y."/>
            <person name="Schilkey F."/>
            <person name="Devitt N."/>
            <person name="Randall J."/>
        </authorList>
    </citation>
    <scope>NUCLEOTIDE SEQUENCE [LARGE SCALE GENOMIC DNA]</scope>
    <source>
        <strain evidence="5">PBTS2</strain>
    </source>
</reference>
<dbReference type="EMBL" id="CP015220">
    <property type="protein sequence ID" value="AMY24873.1"/>
    <property type="molecule type" value="Genomic_DNA"/>
</dbReference>
<keyword evidence="5" id="KW-1185">Reference proteome</keyword>
<evidence type="ECO:0000259" key="3">
    <source>
        <dbReference type="Pfam" id="PF02517"/>
    </source>
</evidence>
<evidence type="ECO:0000313" key="4">
    <source>
        <dbReference type="EMBL" id="AMY24873.1"/>
    </source>
</evidence>
<dbReference type="PANTHER" id="PTHR43592">
    <property type="entry name" value="CAAX AMINO TERMINAL PROTEASE"/>
    <property type="match status" value="1"/>
</dbReference>
<protein>
    <recommendedName>
        <fullName evidence="3">CAAX prenyl protease 2/Lysostaphin resistance protein A-like domain-containing protein</fullName>
    </recommendedName>
</protein>
<organism evidence="4 5">
    <name type="scientific">Rhodococcoides fascians</name>
    <name type="common">Rhodococcus fascians</name>
    <dbReference type="NCBI Taxonomy" id="1828"/>
    <lineage>
        <taxon>Bacteria</taxon>
        <taxon>Bacillati</taxon>
        <taxon>Actinomycetota</taxon>
        <taxon>Actinomycetes</taxon>
        <taxon>Mycobacteriales</taxon>
        <taxon>Nocardiaceae</taxon>
        <taxon>Rhodococcoides</taxon>
    </lineage>
</organism>
<dbReference type="OrthoDB" id="8453431at2"/>
<dbReference type="GO" id="GO:0080120">
    <property type="term" value="P:CAAX-box protein maturation"/>
    <property type="evidence" value="ECO:0007669"/>
    <property type="project" value="UniProtKB-ARBA"/>
</dbReference>
<feature type="transmembrane region" description="Helical" evidence="2">
    <location>
        <begin position="73"/>
        <end position="93"/>
    </location>
</feature>
<reference evidence="4 5" key="1">
    <citation type="journal article" date="2016" name="Genome Announc.">
        <title>Complete Genome and Plasmid Sequences for Rhodococcus fascians D188 and Draft Sequences for Rhodococcus Isolates PBTS 1 and PBTS 2.</title>
        <authorList>
            <person name="Stamler R.A."/>
            <person name="Vereecke D."/>
            <person name="Zhang Y."/>
            <person name="Schilkey F."/>
            <person name="Devitt N."/>
            <person name="Randall J.J."/>
        </authorList>
    </citation>
    <scope>NUCLEOTIDE SEQUENCE [LARGE SCALE GENOMIC DNA]</scope>
    <source>
        <strain evidence="4 5">PBTS2</strain>
    </source>
</reference>
<evidence type="ECO:0000256" key="2">
    <source>
        <dbReference type="SAM" id="Phobius"/>
    </source>
</evidence>
<accession>A0A143QNX1</accession>
<name>A0A143QNX1_RHOFA</name>
<dbReference type="Proteomes" id="UP000076038">
    <property type="component" value="Chromosome"/>
</dbReference>
<feature type="transmembrane region" description="Helical" evidence="2">
    <location>
        <begin position="222"/>
        <end position="241"/>
    </location>
</feature>